<evidence type="ECO:0000259" key="16">
    <source>
        <dbReference type="PROSITE" id="PS51198"/>
    </source>
</evidence>
<evidence type="ECO:0000256" key="2">
    <source>
        <dbReference type="ARBA" id="ARBA00022722"/>
    </source>
</evidence>
<keyword evidence="6 15" id="KW-0347">Helicase</keyword>
<dbReference type="Gene3D" id="3.40.50.300">
    <property type="entry name" value="P-loop containing nucleotide triphosphate hydrolases"/>
    <property type="match status" value="3"/>
</dbReference>
<dbReference type="PANTHER" id="PTHR11070">
    <property type="entry name" value="UVRD / RECB / PCRA DNA HELICASE FAMILY MEMBER"/>
    <property type="match status" value="1"/>
</dbReference>
<dbReference type="InterPro" id="IPR013986">
    <property type="entry name" value="DExx_box_DNA_helicase_dom_sf"/>
</dbReference>
<evidence type="ECO:0000256" key="7">
    <source>
        <dbReference type="ARBA" id="ARBA00022839"/>
    </source>
</evidence>
<dbReference type="InterPro" id="IPR014016">
    <property type="entry name" value="UvrD-like_ATP-bd"/>
</dbReference>
<evidence type="ECO:0000256" key="15">
    <source>
        <dbReference type="PROSITE-ProRule" id="PRU00560"/>
    </source>
</evidence>
<evidence type="ECO:0000256" key="9">
    <source>
        <dbReference type="ARBA" id="ARBA00023125"/>
    </source>
</evidence>
<feature type="domain" description="UvrD-like helicase C-terminal" evidence="17">
    <location>
        <begin position="282"/>
        <end position="544"/>
    </location>
</feature>
<evidence type="ECO:0000256" key="4">
    <source>
        <dbReference type="ARBA" id="ARBA00022763"/>
    </source>
</evidence>
<keyword evidence="4" id="KW-0227">DNA damage</keyword>
<dbReference type="InterPro" id="IPR000212">
    <property type="entry name" value="DNA_helicase_UvrD/REP"/>
</dbReference>
<keyword evidence="7" id="KW-0269">Exonuclease</keyword>
<organism evidence="18 19">
    <name type="scientific">Caldicellulosiruptor morganii</name>
    <dbReference type="NCBI Taxonomy" id="1387555"/>
    <lineage>
        <taxon>Bacteria</taxon>
        <taxon>Bacillati</taxon>
        <taxon>Bacillota</taxon>
        <taxon>Bacillota incertae sedis</taxon>
        <taxon>Caldicellulosiruptorales</taxon>
        <taxon>Caldicellulosiruptoraceae</taxon>
        <taxon>Caldicellulosiruptor</taxon>
    </lineage>
</organism>
<dbReference type="PANTHER" id="PTHR11070:SF67">
    <property type="entry name" value="DNA 3'-5' HELICASE"/>
    <property type="match status" value="1"/>
</dbReference>
<sequence>MPNITVYTASAGCGKTEKIADLYTELISEKKVLPQRIVAITYTEKAARELRSRIISKAKQNNIDIMTISKIQSSHIQTIHSFCIYLLRFYWMKAGVDANFKIVPELYSFYYKFLDDYFSLLPDVLDRIEAERFFIEEYFHLIEGLINEYSNYKKYTDRSEFVDKQIYEIFQHIEDMTQKEFLKEITYDLVLEKTYQLLNIPEVKKDVNSKFEYLIVDEFQDSNFLQKSIFENLCENIIYVGDKKQSIYRFQGAEPDVFDHALESCNSVVELNVNYRTNSELGRKIDAISQILFGDAYKPIDYYHRQDGFLKLIEIVSQAKDDRLLNEAYFVAKTIKDMVQSGYEISVAGKPKRKVRYSDFAILSRRINNIAGIYKKVFKEHQIPIEINFKRELLQESEILPLMGFLSVLESPDKKSGYIKLLANPVFKKDRFELLFSNVDEICSFMPKDLKNFIDRARNHLYIRKLSEIVKDFDDLFDYSSRIFNIFGKEAYENVMLFYDLLEESGSFSQDEFESFMISQNEKLQFGKSLSDACILMSIHSAKGLSFPVVFLAGLGESTQVFLERSPKLRGGYDNFSRAYVIAPRWDEQNYEKVKAYAKDQDKQELKRLFYVAITRAMAGLFVIKSSAETIKKRKGGGSRTFADEVAFSEMVKKAEEIGIEYEKVEFVRDENLKDVYGDIGNTVIKQNLSFPDVVLHDRFENRFRYLSPTHIMDFMNCKALFAFKYIMGLPVFDNENTEPGLSQNAKLLGTTVHRVLELTALDNLGSLNQNIALAMAENDFEDENLVKTLVYNFFEGSFIKSIKDRVIKEESEMPFYLKLSDQIIYGIIDKIYHLPDRVYLIDFKTNLHFDQNKFAMYIPQLFLYTKAMLEREPQKYVSSSICWLREGRMFEYKMEDRHLKDIMRTVEEIRSIRTKRDVLNLIECSTGKKECAGCDFEFYCKDEQNLTLVRKKLE</sequence>
<dbReference type="Gene3D" id="1.10.10.160">
    <property type="match status" value="1"/>
</dbReference>
<dbReference type="Pfam" id="PF13361">
    <property type="entry name" value="UvrD_C"/>
    <property type="match status" value="1"/>
</dbReference>
<feature type="binding site" evidence="15">
    <location>
        <begin position="9"/>
        <end position="16"/>
    </location>
    <ligand>
        <name>ATP</name>
        <dbReference type="ChEBI" id="CHEBI:30616"/>
    </ligand>
</feature>
<protein>
    <recommendedName>
        <fullName evidence="13">DNA 3'-5' helicase</fullName>
        <ecNumber evidence="13">5.6.2.4</ecNumber>
    </recommendedName>
</protein>
<dbReference type="InterPro" id="IPR014017">
    <property type="entry name" value="DNA_helicase_UvrD-like_C"/>
</dbReference>
<keyword evidence="8 15" id="KW-0067">ATP-binding</keyword>
<dbReference type="SUPFAM" id="SSF52980">
    <property type="entry name" value="Restriction endonuclease-like"/>
    <property type="match status" value="1"/>
</dbReference>
<evidence type="ECO:0000256" key="10">
    <source>
        <dbReference type="ARBA" id="ARBA00023204"/>
    </source>
</evidence>
<keyword evidence="2" id="KW-0540">Nuclease</keyword>
<evidence type="ECO:0000313" key="19">
    <source>
        <dbReference type="Proteomes" id="UP001164909"/>
    </source>
</evidence>
<comment type="catalytic activity">
    <reaction evidence="12">
        <text>Couples ATP hydrolysis with the unwinding of duplex DNA by translocating in the 3'-5' direction.</text>
        <dbReference type="EC" id="5.6.2.4"/>
    </reaction>
</comment>
<evidence type="ECO:0000256" key="13">
    <source>
        <dbReference type="ARBA" id="ARBA00034808"/>
    </source>
</evidence>
<dbReference type="EMBL" id="CP113865">
    <property type="protein sequence ID" value="WAM33549.1"/>
    <property type="molecule type" value="Genomic_DNA"/>
</dbReference>
<dbReference type="InterPro" id="IPR011604">
    <property type="entry name" value="PDDEXK-like_dom_sf"/>
</dbReference>
<keyword evidence="11" id="KW-0413">Isomerase</keyword>
<dbReference type="PROSITE" id="PS51198">
    <property type="entry name" value="UVRD_HELICASE_ATP_BIND"/>
    <property type="match status" value="1"/>
</dbReference>
<dbReference type="RefSeq" id="WP_045168906.1">
    <property type="nucleotide sequence ID" value="NZ_CP113865.1"/>
</dbReference>
<keyword evidence="10" id="KW-0234">DNA repair</keyword>
<evidence type="ECO:0000256" key="12">
    <source>
        <dbReference type="ARBA" id="ARBA00034617"/>
    </source>
</evidence>
<keyword evidence="3 15" id="KW-0547">Nucleotide-binding</keyword>
<dbReference type="EC" id="5.6.2.4" evidence="13"/>
<dbReference type="InterPro" id="IPR027417">
    <property type="entry name" value="P-loop_NTPase"/>
</dbReference>
<dbReference type="SUPFAM" id="SSF52540">
    <property type="entry name" value="P-loop containing nucleoside triphosphate hydrolases"/>
    <property type="match status" value="1"/>
</dbReference>
<keyword evidence="9" id="KW-0238">DNA-binding</keyword>
<comment type="similarity">
    <text evidence="1">Belongs to the helicase family. UvrD subfamily.</text>
</comment>
<evidence type="ECO:0000256" key="1">
    <source>
        <dbReference type="ARBA" id="ARBA00009922"/>
    </source>
</evidence>
<dbReference type="Proteomes" id="UP001164909">
    <property type="component" value="Chromosome"/>
</dbReference>
<dbReference type="Pfam" id="PF12705">
    <property type="entry name" value="PDDEXK_1"/>
    <property type="match status" value="1"/>
</dbReference>
<dbReference type="InterPro" id="IPR038726">
    <property type="entry name" value="PDDEXK_AddAB-type"/>
</dbReference>
<evidence type="ECO:0000256" key="11">
    <source>
        <dbReference type="ARBA" id="ARBA00023235"/>
    </source>
</evidence>
<keyword evidence="5 15" id="KW-0378">Hydrolase</keyword>
<dbReference type="Pfam" id="PF00580">
    <property type="entry name" value="UvrD-helicase"/>
    <property type="match status" value="1"/>
</dbReference>
<gene>
    <name evidence="18" type="ORF">OTK00_002058</name>
</gene>
<feature type="domain" description="UvrD-like helicase ATP-binding" evidence="16">
    <location>
        <begin position="1"/>
        <end position="278"/>
    </location>
</feature>
<evidence type="ECO:0000256" key="5">
    <source>
        <dbReference type="ARBA" id="ARBA00022801"/>
    </source>
</evidence>
<dbReference type="Gene3D" id="3.90.320.10">
    <property type="match status" value="1"/>
</dbReference>
<keyword evidence="19" id="KW-1185">Reference proteome</keyword>
<evidence type="ECO:0000256" key="8">
    <source>
        <dbReference type="ARBA" id="ARBA00022840"/>
    </source>
</evidence>
<accession>A0ABY7BQ62</accession>
<reference evidence="18" key="1">
    <citation type="submission" date="2022-12" db="EMBL/GenBank/DDBJ databases">
        <authorList>
            <person name="Bing R.G."/>
            <person name="Willard D.J."/>
            <person name="Manesh M.J.H."/>
            <person name="Laemthong T."/>
            <person name="Crosby J.R."/>
            <person name="Kelly R.M."/>
        </authorList>
    </citation>
    <scope>NUCLEOTIDE SEQUENCE</scope>
    <source>
        <strain evidence="18">DSM 8990</strain>
    </source>
</reference>
<dbReference type="GO" id="GO:0004386">
    <property type="term" value="F:helicase activity"/>
    <property type="evidence" value="ECO:0007669"/>
    <property type="project" value="UniProtKB-KW"/>
</dbReference>
<evidence type="ECO:0000259" key="17">
    <source>
        <dbReference type="PROSITE" id="PS51217"/>
    </source>
</evidence>
<evidence type="ECO:0000256" key="6">
    <source>
        <dbReference type="ARBA" id="ARBA00022806"/>
    </source>
</evidence>
<dbReference type="PROSITE" id="PS51217">
    <property type="entry name" value="UVRD_HELICASE_CTER"/>
    <property type="match status" value="1"/>
</dbReference>
<dbReference type="InterPro" id="IPR011335">
    <property type="entry name" value="Restrct_endonuc-II-like"/>
</dbReference>
<name>A0ABY7BQ62_9FIRM</name>
<evidence type="ECO:0000256" key="14">
    <source>
        <dbReference type="ARBA" id="ARBA00048988"/>
    </source>
</evidence>
<comment type="catalytic activity">
    <reaction evidence="14">
        <text>ATP + H2O = ADP + phosphate + H(+)</text>
        <dbReference type="Rhea" id="RHEA:13065"/>
        <dbReference type="ChEBI" id="CHEBI:15377"/>
        <dbReference type="ChEBI" id="CHEBI:15378"/>
        <dbReference type="ChEBI" id="CHEBI:30616"/>
        <dbReference type="ChEBI" id="CHEBI:43474"/>
        <dbReference type="ChEBI" id="CHEBI:456216"/>
        <dbReference type="EC" id="5.6.2.4"/>
    </reaction>
</comment>
<evidence type="ECO:0000313" key="18">
    <source>
        <dbReference type="EMBL" id="WAM33549.1"/>
    </source>
</evidence>
<evidence type="ECO:0000256" key="3">
    <source>
        <dbReference type="ARBA" id="ARBA00022741"/>
    </source>
</evidence>
<proteinExistence type="inferred from homology"/>